<organism evidence="1 2">
    <name type="scientific">Rotaria sordida</name>
    <dbReference type="NCBI Taxonomy" id="392033"/>
    <lineage>
        <taxon>Eukaryota</taxon>
        <taxon>Metazoa</taxon>
        <taxon>Spiralia</taxon>
        <taxon>Gnathifera</taxon>
        <taxon>Rotifera</taxon>
        <taxon>Eurotatoria</taxon>
        <taxon>Bdelloidea</taxon>
        <taxon>Philodinida</taxon>
        <taxon>Philodinidae</taxon>
        <taxon>Rotaria</taxon>
    </lineage>
</organism>
<gene>
    <name evidence="1" type="ORF">FNK824_LOCUS43562</name>
</gene>
<sequence length="131" mass="15212">MEDHYLNEQHQHALLKVGRHMLSQLNDRQKDIDLPRTTTTGVLNPATAQLEELYKMLNILVSGIKILTNDEQRLINKSLQIQMTLPTLIEQLSKVKLSIEESNVFLKEVKHNQDILNQDLSLVKEKINDFR</sequence>
<dbReference type="AlphaFoldDB" id="A0A820NEC7"/>
<dbReference type="EMBL" id="CAJOBE010061919">
    <property type="protein sequence ID" value="CAF4389113.1"/>
    <property type="molecule type" value="Genomic_DNA"/>
</dbReference>
<comment type="caution">
    <text evidence="1">The sequence shown here is derived from an EMBL/GenBank/DDBJ whole genome shotgun (WGS) entry which is preliminary data.</text>
</comment>
<evidence type="ECO:0000313" key="2">
    <source>
        <dbReference type="Proteomes" id="UP000663874"/>
    </source>
</evidence>
<evidence type="ECO:0000313" key="1">
    <source>
        <dbReference type="EMBL" id="CAF4389113.1"/>
    </source>
</evidence>
<accession>A0A820NEC7</accession>
<proteinExistence type="predicted"/>
<dbReference type="Proteomes" id="UP000663874">
    <property type="component" value="Unassembled WGS sequence"/>
</dbReference>
<reference evidence="1" key="1">
    <citation type="submission" date="2021-02" db="EMBL/GenBank/DDBJ databases">
        <authorList>
            <person name="Nowell W R."/>
        </authorList>
    </citation>
    <scope>NUCLEOTIDE SEQUENCE</scope>
</reference>
<name>A0A820NEC7_9BILA</name>
<feature type="non-terminal residue" evidence="1">
    <location>
        <position position="131"/>
    </location>
</feature>
<protein>
    <submittedName>
        <fullName evidence="1">Uncharacterized protein</fullName>
    </submittedName>
</protein>